<feature type="region of interest" description="Disordered" evidence="1">
    <location>
        <begin position="1"/>
        <end position="34"/>
    </location>
</feature>
<proteinExistence type="predicted"/>
<feature type="non-terminal residue" evidence="2">
    <location>
        <position position="135"/>
    </location>
</feature>
<sequence>MLIQQGEGSGTPTEPHHSPSQKAQPSSPTHISSSSIPLIALSFALPTVADEPASPVRDVSEGEACPTDSTFMADQERATMAKSSTLPHDSAPLVTSPTTVEGNDAPIKGRRIDEEEGITRRVSSDTEEIRMDEWE</sequence>
<accession>A0A699SBY0</accession>
<evidence type="ECO:0000313" key="2">
    <source>
        <dbReference type="EMBL" id="GFC95159.1"/>
    </source>
</evidence>
<gene>
    <name evidence="2" type="ORF">Tci_867129</name>
</gene>
<feature type="region of interest" description="Disordered" evidence="1">
    <location>
        <begin position="79"/>
        <end position="135"/>
    </location>
</feature>
<feature type="compositionally biased region" description="Polar residues" evidence="1">
    <location>
        <begin position="81"/>
        <end position="101"/>
    </location>
</feature>
<organism evidence="2">
    <name type="scientific">Tanacetum cinerariifolium</name>
    <name type="common">Dalmatian daisy</name>
    <name type="synonym">Chrysanthemum cinerariifolium</name>
    <dbReference type="NCBI Taxonomy" id="118510"/>
    <lineage>
        <taxon>Eukaryota</taxon>
        <taxon>Viridiplantae</taxon>
        <taxon>Streptophyta</taxon>
        <taxon>Embryophyta</taxon>
        <taxon>Tracheophyta</taxon>
        <taxon>Spermatophyta</taxon>
        <taxon>Magnoliopsida</taxon>
        <taxon>eudicotyledons</taxon>
        <taxon>Gunneridae</taxon>
        <taxon>Pentapetalae</taxon>
        <taxon>asterids</taxon>
        <taxon>campanulids</taxon>
        <taxon>Asterales</taxon>
        <taxon>Asteraceae</taxon>
        <taxon>Asteroideae</taxon>
        <taxon>Anthemideae</taxon>
        <taxon>Anthemidinae</taxon>
        <taxon>Tanacetum</taxon>
    </lineage>
</organism>
<feature type="compositionally biased region" description="Low complexity" evidence="1">
    <location>
        <begin position="25"/>
        <end position="34"/>
    </location>
</feature>
<evidence type="ECO:0000256" key="1">
    <source>
        <dbReference type="SAM" id="MobiDB-lite"/>
    </source>
</evidence>
<comment type="caution">
    <text evidence="2">The sequence shown here is derived from an EMBL/GenBank/DDBJ whole genome shotgun (WGS) entry which is preliminary data.</text>
</comment>
<dbReference type="AlphaFoldDB" id="A0A699SBY0"/>
<feature type="region of interest" description="Disordered" evidence="1">
    <location>
        <begin position="51"/>
        <end position="70"/>
    </location>
</feature>
<feature type="compositionally biased region" description="Basic and acidic residues" evidence="1">
    <location>
        <begin position="110"/>
        <end position="135"/>
    </location>
</feature>
<name>A0A699SBY0_TANCI</name>
<reference evidence="2" key="1">
    <citation type="journal article" date="2019" name="Sci. Rep.">
        <title>Draft genome of Tanacetum cinerariifolium, the natural source of mosquito coil.</title>
        <authorList>
            <person name="Yamashiro T."/>
            <person name="Shiraishi A."/>
            <person name="Satake H."/>
            <person name="Nakayama K."/>
        </authorList>
    </citation>
    <scope>NUCLEOTIDE SEQUENCE</scope>
</reference>
<dbReference type="EMBL" id="BKCJ011152873">
    <property type="protein sequence ID" value="GFC95159.1"/>
    <property type="molecule type" value="Genomic_DNA"/>
</dbReference>
<protein>
    <submittedName>
        <fullName evidence="2">Uncharacterized protein</fullName>
    </submittedName>
</protein>